<accession>A0A067P827</accession>
<dbReference type="EMBL" id="KL197769">
    <property type="protein sequence ID" value="KDQ49940.1"/>
    <property type="molecule type" value="Genomic_DNA"/>
</dbReference>
<sequence length="135" mass="15530">MPASDDPTELVQITSITYLLESLTLKHNASLRIVVDEKTQMISQEFTRNRPYVGWYLDPPFLLQRHCRVDIQLCEHLPLGVKKIVSNTYFAPDDQPDGILWIAYFGLVLRWGPVTATQPNSHQQFCESLRNLTQS</sequence>
<protein>
    <submittedName>
        <fullName evidence="1">Uncharacterized protein</fullName>
    </submittedName>
</protein>
<keyword evidence="2" id="KW-1185">Reference proteome</keyword>
<dbReference type="AlphaFoldDB" id="A0A067P827"/>
<reference evidence="2" key="1">
    <citation type="journal article" date="2014" name="Proc. Natl. Acad. Sci. U.S.A.">
        <title>Extensive sampling of basidiomycete genomes demonstrates inadequacy of the white-rot/brown-rot paradigm for wood decay fungi.</title>
        <authorList>
            <person name="Riley R."/>
            <person name="Salamov A.A."/>
            <person name="Brown D.W."/>
            <person name="Nagy L.G."/>
            <person name="Floudas D."/>
            <person name="Held B.W."/>
            <person name="Levasseur A."/>
            <person name="Lombard V."/>
            <person name="Morin E."/>
            <person name="Otillar R."/>
            <person name="Lindquist E.A."/>
            <person name="Sun H."/>
            <person name="LaButti K.M."/>
            <person name="Schmutz J."/>
            <person name="Jabbour D."/>
            <person name="Luo H."/>
            <person name="Baker S.E."/>
            <person name="Pisabarro A.G."/>
            <person name="Walton J.D."/>
            <person name="Blanchette R.A."/>
            <person name="Henrissat B."/>
            <person name="Martin F."/>
            <person name="Cullen D."/>
            <person name="Hibbett D.S."/>
            <person name="Grigoriev I.V."/>
        </authorList>
    </citation>
    <scope>NUCLEOTIDE SEQUENCE [LARGE SCALE GENOMIC DNA]</scope>
    <source>
        <strain evidence="2">MUCL 33604</strain>
    </source>
</reference>
<evidence type="ECO:0000313" key="1">
    <source>
        <dbReference type="EMBL" id="KDQ49940.1"/>
    </source>
</evidence>
<evidence type="ECO:0000313" key="2">
    <source>
        <dbReference type="Proteomes" id="UP000027265"/>
    </source>
</evidence>
<dbReference type="HOGENOM" id="CLU_1886068_0_0_1"/>
<name>A0A067P827_9AGAM</name>
<organism evidence="1 2">
    <name type="scientific">Jaapia argillacea MUCL 33604</name>
    <dbReference type="NCBI Taxonomy" id="933084"/>
    <lineage>
        <taxon>Eukaryota</taxon>
        <taxon>Fungi</taxon>
        <taxon>Dikarya</taxon>
        <taxon>Basidiomycota</taxon>
        <taxon>Agaricomycotina</taxon>
        <taxon>Agaricomycetes</taxon>
        <taxon>Agaricomycetidae</taxon>
        <taxon>Jaapiales</taxon>
        <taxon>Jaapiaceae</taxon>
        <taxon>Jaapia</taxon>
    </lineage>
</organism>
<dbReference type="Proteomes" id="UP000027265">
    <property type="component" value="Unassembled WGS sequence"/>
</dbReference>
<proteinExistence type="predicted"/>
<gene>
    <name evidence="1" type="ORF">JAAARDRAFT_42428</name>
</gene>
<dbReference type="InParanoid" id="A0A067P827"/>